<dbReference type="Pfam" id="PF07859">
    <property type="entry name" value="Abhydrolase_3"/>
    <property type="match status" value="1"/>
</dbReference>
<name>A0A2T8HMU5_9SPHI</name>
<feature type="domain" description="Alpha/beta hydrolase fold-3" evidence="1">
    <location>
        <begin position="89"/>
        <end position="294"/>
    </location>
</feature>
<dbReference type="PANTHER" id="PTHR23024:SF24">
    <property type="entry name" value="ALPHA_BETA HYDROLASE FOLD-3 DOMAIN-CONTAINING PROTEIN"/>
    <property type="match status" value="1"/>
</dbReference>
<dbReference type="GO" id="GO:0016787">
    <property type="term" value="F:hydrolase activity"/>
    <property type="evidence" value="ECO:0007669"/>
    <property type="project" value="UniProtKB-KW"/>
</dbReference>
<dbReference type="InterPro" id="IPR029058">
    <property type="entry name" value="AB_hydrolase_fold"/>
</dbReference>
<keyword evidence="3" id="KW-1185">Reference proteome</keyword>
<dbReference type="InterPro" id="IPR050466">
    <property type="entry name" value="Carboxylest/Gibb_receptor"/>
</dbReference>
<dbReference type="InterPro" id="IPR013094">
    <property type="entry name" value="AB_hydrolase_3"/>
</dbReference>
<evidence type="ECO:0000313" key="3">
    <source>
        <dbReference type="Proteomes" id="UP000245627"/>
    </source>
</evidence>
<dbReference type="AlphaFoldDB" id="A0A2T8HMU5"/>
<comment type="caution">
    <text evidence="2">The sequence shown here is derived from an EMBL/GenBank/DDBJ whole genome shotgun (WGS) entry which is preliminary data.</text>
</comment>
<dbReference type="SUPFAM" id="SSF53474">
    <property type="entry name" value="alpha/beta-Hydrolases"/>
    <property type="match status" value="1"/>
</dbReference>
<dbReference type="Gene3D" id="3.40.50.1820">
    <property type="entry name" value="alpha/beta hydrolase"/>
    <property type="match status" value="1"/>
</dbReference>
<accession>A0A2T8HMU5</accession>
<dbReference type="Proteomes" id="UP000245627">
    <property type="component" value="Unassembled WGS sequence"/>
</dbReference>
<dbReference type="PANTHER" id="PTHR23024">
    <property type="entry name" value="ARYLACETAMIDE DEACETYLASE"/>
    <property type="match status" value="1"/>
</dbReference>
<gene>
    <name evidence="2" type="ORF">DC487_04020</name>
</gene>
<sequence length="327" mass="36983">MESIKKYIDPLLWQAISNSPFATIDYENLLANDPIKIRDAERTLYLAERPLPVPSELQVQNREIPSADGLHQIRVRTYSPKGKQNLPMLLYFHGGAFIYGTPEQYDFMFFQLAMDTNLLIVSVDYRLAPENPFPAGMDDGYTALKWLANHGAEIGGDKDNIIIGGSSAGATIAASITHLARDRKEIVIQHQYLLYPPMSHSLATSSMVELAHAPMQSKIAAAWMWKHYLQDQLSDPPQYAVPLSESDFTDLPDATIVVCALDPLKDEGKLYANKLKEAHVEVNLLEIQRAVHAFDFFDCPLSEQFYQQQVTLFQHIVKKIHEKDPRD</sequence>
<dbReference type="EMBL" id="QDKG01000001">
    <property type="protein sequence ID" value="PVH26778.1"/>
    <property type="molecule type" value="Genomic_DNA"/>
</dbReference>
<organism evidence="2 3">
    <name type="scientific">Sphingobacterium corticibacter</name>
    <dbReference type="NCBI Taxonomy" id="2171749"/>
    <lineage>
        <taxon>Bacteria</taxon>
        <taxon>Pseudomonadati</taxon>
        <taxon>Bacteroidota</taxon>
        <taxon>Sphingobacteriia</taxon>
        <taxon>Sphingobacteriales</taxon>
        <taxon>Sphingobacteriaceae</taxon>
        <taxon>Sphingobacterium</taxon>
    </lineage>
</organism>
<dbReference type="RefSeq" id="WP_116774637.1">
    <property type="nucleotide sequence ID" value="NZ_QDKG01000001.1"/>
</dbReference>
<proteinExistence type="predicted"/>
<keyword evidence="2" id="KW-0378">Hydrolase</keyword>
<evidence type="ECO:0000313" key="2">
    <source>
        <dbReference type="EMBL" id="PVH26778.1"/>
    </source>
</evidence>
<dbReference type="OrthoDB" id="9815425at2"/>
<reference evidence="2 3" key="1">
    <citation type="submission" date="2018-04" db="EMBL/GenBank/DDBJ databases">
        <title>Sphingobacterium cortibacter sp. nov.</title>
        <authorList>
            <person name="Li Y."/>
        </authorList>
    </citation>
    <scope>NUCLEOTIDE SEQUENCE [LARGE SCALE GENOMIC DNA]</scope>
    <source>
        <strain evidence="2 3">2c-3</strain>
    </source>
</reference>
<evidence type="ECO:0000259" key="1">
    <source>
        <dbReference type="Pfam" id="PF07859"/>
    </source>
</evidence>
<protein>
    <submittedName>
        <fullName evidence="2">Alpha/beta hydrolase</fullName>
    </submittedName>
</protein>